<dbReference type="InterPro" id="IPR010982">
    <property type="entry name" value="Lambda_DNA-bd_dom_sf"/>
</dbReference>
<comment type="caution">
    <text evidence="2">The sequence shown here is derived from an EMBL/GenBank/DDBJ whole genome shotgun (WGS) entry which is preliminary data.</text>
</comment>
<organism evidence="2 3">
    <name type="scientific">Paeniglutamicibacter psychrophenolicus</name>
    <dbReference type="NCBI Taxonomy" id="257454"/>
    <lineage>
        <taxon>Bacteria</taxon>
        <taxon>Bacillati</taxon>
        <taxon>Actinomycetota</taxon>
        <taxon>Actinomycetes</taxon>
        <taxon>Micrococcales</taxon>
        <taxon>Micrococcaceae</taxon>
        <taxon>Paeniglutamicibacter</taxon>
    </lineage>
</organism>
<dbReference type="SUPFAM" id="SSF47413">
    <property type="entry name" value="lambda repressor-like DNA-binding domains"/>
    <property type="match status" value="1"/>
</dbReference>
<evidence type="ECO:0000313" key="2">
    <source>
        <dbReference type="EMBL" id="MBP2372818.1"/>
    </source>
</evidence>
<accession>A0ABS4WA69</accession>
<reference evidence="2 3" key="1">
    <citation type="submission" date="2021-03" db="EMBL/GenBank/DDBJ databases">
        <title>Sequencing the genomes of 1000 actinobacteria strains.</title>
        <authorList>
            <person name="Klenk H.-P."/>
        </authorList>
    </citation>
    <scope>NUCLEOTIDE SEQUENCE [LARGE SCALE GENOMIC DNA]</scope>
    <source>
        <strain evidence="2 3">DSM 15454</strain>
    </source>
</reference>
<dbReference type="PROSITE" id="PS50943">
    <property type="entry name" value="HTH_CROC1"/>
    <property type="match status" value="1"/>
</dbReference>
<keyword evidence="3" id="KW-1185">Reference proteome</keyword>
<sequence length="207" mass="23147">MNVGEASKALGVTERRVRALIQQGKLKARKVGRAWQIDDLQLRRAERRPLSEHSRLVLSRALHNRSLTGLTGQDRKRTAKRIAELRASDNPAVLLIDWWGGKHSGPLNFGTNLVEHALAGNSAYVFESLHRTRHEYLRKPEDLADIVSSERLVQGFTQAELADKAQVSLADLKMIERAIRLPLPSPSRRILRVLNIQPTALPNPAAA</sequence>
<name>A0ABS4WA69_9MICC</name>
<dbReference type="RefSeq" id="WP_209906079.1">
    <property type="nucleotide sequence ID" value="NZ_BAAAMI010000019.1"/>
</dbReference>
<evidence type="ECO:0000313" key="3">
    <source>
        <dbReference type="Proteomes" id="UP000766570"/>
    </source>
</evidence>
<evidence type="ECO:0000259" key="1">
    <source>
        <dbReference type="PROSITE" id="PS50943"/>
    </source>
</evidence>
<feature type="domain" description="HTH cro/C1-type" evidence="1">
    <location>
        <begin position="147"/>
        <end position="201"/>
    </location>
</feature>
<dbReference type="InterPro" id="IPR041657">
    <property type="entry name" value="HTH_17"/>
</dbReference>
<dbReference type="Pfam" id="PF12728">
    <property type="entry name" value="HTH_17"/>
    <property type="match status" value="1"/>
</dbReference>
<dbReference type="EMBL" id="JAGIOE010000001">
    <property type="protein sequence ID" value="MBP2372818.1"/>
    <property type="molecule type" value="Genomic_DNA"/>
</dbReference>
<dbReference type="CDD" id="cd00093">
    <property type="entry name" value="HTH_XRE"/>
    <property type="match status" value="1"/>
</dbReference>
<dbReference type="InterPro" id="IPR001387">
    <property type="entry name" value="Cro/C1-type_HTH"/>
</dbReference>
<proteinExistence type="predicted"/>
<gene>
    <name evidence="2" type="ORF">JOF46_000730</name>
</gene>
<dbReference type="Proteomes" id="UP000766570">
    <property type="component" value="Unassembled WGS sequence"/>
</dbReference>
<protein>
    <submittedName>
        <fullName evidence="2">Excisionase family DNA binding protein</fullName>
    </submittedName>
</protein>
<dbReference type="Pfam" id="PF01381">
    <property type="entry name" value="HTH_3"/>
    <property type="match status" value="1"/>
</dbReference>
<dbReference type="Gene3D" id="1.10.260.40">
    <property type="entry name" value="lambda repressor-like DNA-binding domains"/>
    <property type="match status" value="1"/>
</dbReference>